<protein>
    <submittedName>
        <fullName evidence="1">Uncharacterized protein</fullName>
    </submittedName>
</protein>
<dbReference type="Proteomes" id="UP000681794">
    <property type="component" value="Chromosome"/>
</dbReference>
<evidence type="ECO:0000313" key="1">
    <source>
        <dbReference type="EMBL" id="QWS34957.1"/>
    </source>
</evidence>
<name>A0ACD1E894_9MICO</name>
<gene>
    <name evidence="1" type="ORF">KM842_07505</name>
</gene>
<evidence type="ECO:0000313" key="2">
    <source>
        <dbReference type="Proteomes" id="UP000681794"/>
    </source>
</evidence>
<organism evidence="1 2">
    <name type="scientific">Curtobacterium aetherium</name>
    <dbReference type="NCBI Taxonomy" id="2841594"/>
    <lineage>
        <taxon>Bacteria</taxon>
        <taxon>Bacillati</taxon>
        <taxon>Actinomycetota</taxon>
        <taxon>Actinomycetes</taxon>
        <taxon>Micrococcales</taxon>
        <taxon>Microbacteriaceae</taxon>
        <taxon>Curtobacterium</taxon>
    </lineage>
</organism>
<reference evidence="1" key="1">
    <citation type="submission" date="2021-06" db="EMBL/GenBank/DDBJ databases">
        <authorList>
            <person name="Ellington A.J."/>
            <person name="Bryan N.C."/>
            <person name="Christner B.C."/>
            <person name="Reisch C.R."/>
        </authorList>
    </citation>
    <scope>NUCLEOTIDE SEQUENCE</scope>
    <source>
        <strain evidence="1">L6-1</strain>
    </source>
</reference>
<sequence length="47" mass="5170">MTRRWLGPGLVVGVGAAVSWAASRALVWWVLVEVRRVGPEPLLLDET</sequence>
<dbReference type="EMBL" id="CP076544">
    <property type="protein sequence ID" value="QWS34957.1"/>
    <property type="molecule type" value="Genomic_DNA"/>
</dbReference>
<accession>A0ACD1E894</accession>
<keyword evidence="2" id="KW-1185">Reference proteome</keyword>
<proteinExistence type="predicted"/>